<dbReference type="Proteomes" id="UP000824178">
    <property type="component" value="Unassembled WGS sequence"/>
</dbReference>
<dbReference type="Gene3D" id="3.90.1010.20">
    <property type="match status" value="1"/>
</dbReference>
<accession>A0A9E2KM25</accession>
<evidence type="ECO:0008006" key="5">
    <source>
        <dbReference type="Google" id="ProtNLM"/>
    </source>
</evidence>
<proteinExistence type="predicted"/>
<gene>
    <name evidence="3" type="ORF">H9864_08015</name>
</gene>
<name>A0A9E2KM25_9FIRM</name>
<evidence type="ECO:0000256" key="1">
    <source>
        <dbReference type="SAM" id="MobiDB-lite"/>
    </source>
</evidence>
<feature type="region of interest" description="Disordered" evidence="1">
    <location>
        <begin position="82"/>
        <end position="103"/>
    </location>
</feature>
<dbReference type="EMBL" id="JAHLFH010000168">
    <property type="protein sequence ID" value="MBU3820294.1"/>
    <property type="molecule type" value="Genomic_DNA"/>
</dbReference>
<sequence>MKKQVMTMAAAAALLVLAGCGTAAATSTAASTADSAPAKADGVYTAQMDDASAEAAFGWRDQLVVEYRDGVIVSADFESYDADGNRKSQLPEGAYPMEPSPSEWIPRLSENVEKAGRAFKIDNVSGATESSENARAADFIGTEESGPSYSG</sequence>
<dbReference type="AlphaFoldDB" id="A0A9E2KM25"/>
<keyword evidence="2" id="KW-0732">Signal</keyword>
<evidence type="ECO:0000313" key="3">
    <source>
        <dbReference type="EMBL" id="MBU3820294.1"/>
    </source>
</evidence>
<comment type="caution">
    <text evidence="3">The sequence shown here is derived from an EMBL/GenBank/DDBJ whole genome shotgun (WGS) entry which is preliminary data.</text>
</comment>
<feature type="signal peptide" evidence="2">
    <location>
        <begin position="1"/>
        <end position="25"/>
    </location>
</feature>
<dbReference type="PROSITE" id="PS51257">
    <property type="entry name" value="PROKAR_LIPOPROTEIN"/>
    <property type="match status" value="1"/>
</dbReference>
<evidence type="ECO:0000313" key="4">
    <source>
        <dbReference type="Proteomes" id="UP000824178"/>
    </source>
</evidence>
<feature type="chain" id="PRO_5038454378" description="FMN-binding protein" evidence="2">
    <location>
        <begin position="26"/>
        <end position="151"/>
    </location>
</feature>
<evidence type="ECO:0000256" key="2">
    <source>
        <dbReference type="SAM" id="SignalP"/>
    </source>
</evidence>
<protein>
    <recommendedName>
        <fullName evidence="5">FMN-binding protein</fullName>
    </recommendedName>
</protein>
<reference evidence="3" key="1">
    <citation type="journal article" date="2021" name="PeerJ">
        <title>Extensive microbial diversity within the chicken gut microbiome revealed by metagenomics and culture.</title>
        <authorList>
            <person name="Gilroy R."/>
            <person name="Ravi A."/>
            <person name="Getino M."/>
            <person name="Pursley I."/>
            <person name="Horton D.L."/>
            <person name="Alikhan N.F."/>
            <person name="Baker D."/>
            <person name="Gharbi K."/>
            <person name="Hall N."/>
            <person name="Watson M."/>
            <person name="Adriaenssens E.M."/>
            <person name="Foster-Nyarko E."/>
            <person name="Jarju S."/>
            <person name="Secka A."/>
            <person name="Antonio M."/>
            <person name="Oren A."/>
            <person name="Chaudhuri R.R."/>
            <person name="La Ragione R."/>
            <person name="Hildebrand F."/>
            <person name="Pallen M.J."/>
        </authorList>
    </citation>
    <scope>NUCLEOTIDE SEQUENCE</scope>
    <source>
        <strain evidence="3">742</strain>
    </source>
</reference>
<reference evidence="3" key="2">
    <citation type="submission" date="2021-04" db="EMBL/GenBank/DDBJ databases">
        <authorList>
            <person name="Gilroy R."/>
        </authorList>
    </citation>
    <scope>NUCLEOTIDE SEQUENCE</scope>
    <source>
        <strain evidence="3">742</strain>
    </source>
</reference>
<organism evidence="3 4">
    <name type="scientific">Candidatus Faecalibacterium intestinavium</name>
    <dbReference type="NCBI Taxonomy" id="2838580"/>
    <lineage>
        <taxon>Bacteria</taxon>
        <taxon>Bacillati</taxon>
        <taxon>Bacillota</taxon>
        <taxon>Clostridia</taxon>
        <taxon>Eubacteriales</taxon>
        <taxon>Oscillospiraceae</taxon>
        <taxon>Faecalibacterium</taxon>
    </lineage>
</organism>
<feature type="region of interest" description="Disordered" evidence="1">
    <location>
        <begin position="123"/>
        <end position="151"/>
    </location>
</feature>